<proteinExistence type="predicted"/>
<dbReference type="SMART" id="SM00225">
    <property type="entry name" value="BTB"/>
    <property type="match status" value="1"/>
</dbReference>
<dbReference type="Gene3D" id="3.30.710.10">
    <property type="entry name" value="Potassium Channel Kv1.1, Chain A"/>
    <property type="match status" value="1"/>
</dbReference>
<comment type="subcellular location">
    <subcellularLocation>
        <location evidence="1">Nucleus</location>
    </subcellularLocation>
</comment>
<keyword evidence="6" id="KW-1185">Reference proteome</keyword>
<dbReference type="Proteomes" id="UP001162164">
    <property type="component" value="Unassembled WGS sequence"/>
</dbReference>
<evidence type="ECO:0000256" key="1">
    <source>
        <dbReference type="ARBA" id="ARBA00004123"/>
    </source>
</evidence>
<accession>A0ABQ9JPY2</accession>
<keyword evidence="2" id="KW-0539">Nucleus</keyword>
<dbReference type="InterPro" id="IPR011333">
    <property type="entry name" value="SKP1/BTB/POZ_sf"/>
</dbReference>
<protein>
    <recommendedName>
        <fullName evidence="4">BTB domain-containing protein</fullName>
    </recommendedName>
</protein>
<dbReference type="EMBL" id="JAPWTJ010000298">
    <property type="protein sequence ID" value="KAJ8979977.1"/>
    <property type="molecule type" value="Genomic_DNA"/>
</dbReference>
<feature type="domain" description="BTB" evidence="4">
    <location>
        <begin position="172"/>
        <end position="239"/>
    </location>
</feature>
<feature type="region of interest" description="Disordered" evidence="3">
    <location>
        <begin position="43"/>
        <end position="68"/>
    </location>
</feature>
<organism evidence="5 6">
    <name type="scientific">Molorchus minor</name>
    <dbReference type="NCBI Taxonomy" id="1323400"/>
    <lineage>
        <taxon>Eukaryota</taxon>
        <taxon>Metazoa</taxon>
        <taxon>Ecdysozoa</taxon>
        <taxon>Arthropoda</taxon>
        <taxon>Hexapoda</taxon>
        <taxon>Insecta</taxon>
        <taxon>Pterygota</taxon>
        <taxon>Neoptera</taxon>
        <taxon>Endopterygota</taxon>
        <taxon>Coleoptera</taxon>
        <taxon>Polyphaga</taxon>
        <taxon>Cucujiformia</taxon>
        <taxon>Chrysomeloidea</taxon>
        <taxon>Cerambycidae</taxon>
        <taxon>Lamiinae</taxon>
        <taxon>Monochamini</taxon>
        <taxon>Molorchus</taxon>
    </lineage>
</organism>
<evidence type="ECO:0000313" key="6">
    <source>
        <dbReference type="Proteomes" id="UP001162164"/>
    </source>
</evidence>
<dbReference type="PROSITE" id="PS50097">
    <property type="entry name" value="BTB"/>
    <property type="match status" value="1"/>
</dbReference>
<dbReference type="InterPro" id="IPR000210">
    <property type="entry name" value="BTB/POZ_dom"/>
</dbReference>
<feature type="region of interest" description="Disordered" evidence="3">
    <location>
        <begin position="370"/>
        <end position="405"/>
    </location>
</feature>
<evidence type="ECO:0000256" key="3">
    <source>
        <dbReference type="SAM" id="MobiDB-lite"/>
    </source>
</evidence>
<dbReference type="InterPro" id="IPR051095">
    <property type="entry name" value="Dros_DevTransReg"/>
</dbReference>
<dbReference type="SUPFAM" id="SSF54695">
    <property type="entry name" value="POZ domain"/>
    <property type="match status" value="1"/>
</dbReference>
<feature type="compositionally biased region" description="Low complexity" evidence="3">
    <location>
        <begin position="375"/>
        <end position="391"/>
    </location>
</feature>
<reference evidence="5" key="1">
    <citation type="journal article" date="2023" name="Insect Mol. Biol.">
        <title>Genome sequencing provides insights into the evolution of gene families encoding plant cell wall-degrading enzymes in longhorned beetles.</title>
        <authorList>
            <person name="Shin N.R."/>
            <person name="Okamura Y."/>
            <person name="Kirsch R."/>
            <person name="Pauchet Y."/>
        </authorList>
    </citation>
    <scope>NUCLEOTIDE SEQUENCE</scope>
    <source>
        <strain evidence="5">MMC_N1</strain>
    </source>
</reference>
<evidence type="ECO:0000256" key="2">
    <source>
        <dbReference type="ARBA" id="ARBA00023242"/>
    </source>
</evidence>
<name>A0ABQ9JPY2_9CUCU</name>
<dbReference type="PANTHER" id="PTHR23110">
    <property type="entry name" value="BTB DOMAIN TRANSCRIPTION FACTOR"/>
    <property type="match status" value="1"/>
</dbReference>
<dbReference type="Pfam" id="PF00651">
    <property type="entry name" value="BTB"/>
    <property type="match status" value="1"/>
</dbReference>
<sequence>MTHILSGDSTKIGPCVLSDCVYKPSTQRRRVRVGGPGLEHQWDRDRGCGAPMRKRKQGNNNDKYRPAPQNSSRAIFPYTLWGSFEKSNFNYFVNNGRSFSIDFSKDARFRDPIVSFEFGTRCSHHYYETGVGHTVFRYKMVEKCDECSVHFQNHKQIIIDKVENFLSRQVFADMTLVCGGGKKIKVHRAVLAACSPYFEEILLDIEDQNYPVFILNDIPEGIMTLLLKFIYRGKTNIPRNLKQLFLKIAKQLQIRGLGHEAVITSQVGTVMLVKVLKKYELRIIYKYCSKVSSSVGHIPQIRKSADEYSALLTNRQNSEDIASSATSSAGLISVVRGQHQEQIRKLPLKIITDTGEKVINPFTIKQLRVNETESDSSSSSSEDLFKPSSSKPANEKVAVSSKVPNTIDSDSDIELIEDDPAITVLNNTSNPANEKVAVSSKVPNTIDSDSDIELIEDDPAITVLNNTSNTTQWFTCVEYESDDSDVVPSLPKRGKSPNKLVFTLCMPGLRGGARGAGAPGPAVQWGPAGVLLLQNVRWTLGPMLNNNAEGRPVLTLICIVRDVLEELEFDDVIQEFVKLKLRKQYFDLRPLKTLIAPGPMKA</sequence>
<dbReference type="PANTHER" id="PTHR23110:SF107">
    <property type="entry name" value="SEX DETERMINATION PROTEIN FRUITLESS"/>
    <property type="match status" value="1"/>
</dbReference>
<dbReference type="CDD" id="cd18315">
    <property type="entry name" value="BTB_POZ_BAB-like"/>
    <property type="match status" value="1"/>
</dbReference>
<comment type="caution">
    <text evidence="5">The sequence shown here is derived from an EMBL/GenBank/DDBJ whole genome shotgun (WGS) entry which is preliminary data.</text>
</comment>
<evidence type="ECO:0000313" key="5">
    <source>
        <dbReference type="EMBL" id="KAJ8979977.1"/>
    </source>
</evidence>
<evidence type="ECO:0000259" key="4">
    <source>
        <dbReference type="PROSITE" id="PS50097"/>
    </source>
</evidence>
<gene>
    <name evidence="5" type="ORF">NQ317_013726</name>
</gene>